<keyword evidence="6" id="KW-0479">Metal-binding</keyword>
<name>A0A9N9NUT1_9GLOM</name>
<comment type="subunit">
    <text evidence="3 6">Homotrimer.</text>
</comment>
<feature type="domain" description="dUTPase-like" evidence="7">
    <location>
        <begin position="47"/>
        <end position="165"/>
    </location>
</feature>
<dbReference type="InterPro" id="IPR033704">
    <property type="entry name" value="dUTPase_trimeric"/>
</dbReference>
<dbReference type="Gene3D" id="2.70.40.10">
    <property type="match status" value="1"/>
</dbReference>
<evidence type="ECO:0000256" key="1">
    <source>
        <dbReference type="ARBA" id="ARBA00005142"/>
    </source>
</evidence>
<comment type="cofactor">
    <cofactor evidence="6">
        <name>Mg(2+)</name>
        <dbReference type="ChEBI" id="CHEBI:18420"/>
    </cofactor>
</comment>
<dbReference type="PANTHER" id="PTHR11241:SF0">
    <property type="entry name" value="DEOXYURIDINE 5'-TRIPHOSPHATE NUCLEOTIDOHYDROLASE"/>
    <property type="match status" value="1"/>
</dbReference>
<evidence type="ECO:0000256" key="3">
    <source>
        <dbReference type="ARBA" id="ARBA00011233"/>
    </source>
</evidence>
<evidence type="ECO:0000256" key="4">
    <source>
        <dbReference type="ARBA" id="ARBA00022801"/>
    </source>
</evidence>
<keyword evidence="6" id="KW-0460">Magnesium</keyword>
<dbReference type="Pfam" id="PF00692">
    <property type="entry name" value="dUTPase"/>
    <property type="match status" value="1"/>
</dbReference>
<dbReference type="EC" id="3.6.1.23" evidence="6"/>
<dbReference type="SUPFAM" id="SSF51283">
    <property type="entry name" value="dUTPase-like"/>
    <property type="match status" value="1"/>
</dbReference>
<keyword evidence="5 6" id="KW-0546">Nucleotide metabolism</keyword>
<comment type="pathway">
    <text evidence="1 6">Pyrimidine metabolism; dUMP biosynthesis; dUMP from dCTP (dUTP route): step 2/2.</text>
</comment>
<dbReference type="GO" id="GO:0046081">
    <property type="term" value="P:dUTP catabolic process"/>
    <property type="evidence" value="ECO:0007669"/>
    <property type="project" value="UniProtKB-UniRule"/>
</dbReference>
<feature type="non-terminal residue" evidence="8">
    <location>
        <position position="1"/>
    </location>
</feature>
<comment type="similarity">
    <text evidence="2 6">Belongs to the dUTPase family.</text>
</comment>
<evidence type="ECO:0000313" key="9">
    <source>
        <dbReference type="Proteomes" id="UP000789405"/>
    </source>
</evidence>
<dbReference type="OrthoDB" id="10261072at2759"/>
<evidence type="ECO:0000256" key="6">
    <source>
        <dbReference type="RuleBase" id="RU367024"/>
    </source>
</evidence>
<protein>
    <recommendedName>
        <fullName evidence="6">Deoxyuridine 5'-triphosphate nucleotidohydrolase</fullName>
        <shortName evidence="6">dUTPase</shortName>
        <ecNumber evidence="6">3.6.1.23</ecNumber>
    </recommendedName>
    <alternativeName>
        <fullName evidence="6">dUTP pyrophosphatase</fullName>
    </alternativeName>
</protein>
<dbReference type="InterPro" id="IPR008181">
    <property type="entry name" value="dUTPase"/>
</dbReference>
<dbReference type="GO" id="GO:0000287">
    <property type="term" value="F:magnesium ion binding"/>
    <property type="evidence" value="ECO:0007669"/>
    <property type="project" value="UniProtKB-UniRule"/>
</dbReference>
<dbReference type="NCBIfam" id="TIGR00576">
    <property type="entry name" value="dut"/>
    <property type="match status" value="1"/>
</dbReference>
<dbReference type="EMBL" id="CAJVPY010016834">
    <property type="protein sequence ID" value="CAG8759034.1"/>
    <property type="molecule type" value="Genomic_DNA"/>
</dbReference>
<dbReference type="CDD" id="cd07557">
    <property type="entry name" value="trimeric_dUTPase"/>
    <property type="match status" value="1"/>
</dbReference>
<dbReference type="Proteomes" id="UP000789405">
    <property type="component" value="Unassembled WGS sequence"/>
</dbReference>
<sequence>MPNTEVLEVSENPAILESKKRKLSVSTVSTTPQADSPKLLVKRLSEKAKLPVRASPLAAGYDLYSAVEMVVPAKGKVLVPTDISIALPEGTYALKHFLDCGAGVIDADYRGPVGVLLFNFNDKDYTVKEGERIAQLILERIYTPEVVETDDLGSTDRGIKGYGSTDSHEISNSQVDYISKLRFKLKTMNLIIETEIIVQMADRKKMEHMLAHPG</sequence>
<dbReference type="AlphaFoldDB" id="A0A9N9NUT1"/>
<evidence type="ECO:0000259" key="7">
    <source>
        <dbReference type="Pfam" id="PF00692"/>
    </source>
</evidence>
<evidence type="ECO:0000256" key="2">
    <source>
        <dbReference type="ARBA" id="ARBA00006581"/>
    </source>
</evidence>
<gene>
    <name evidence="8" type="ORF">DERYTH_LOCUS17634</name>
</gene>
<dbReference type="PANTHER" id="PTHR11241">
    <property type="entry name" value="DEOXYURIDINE 5'-TRIPHOSPHATE NUCLEOTIDOHYDROLASE"/>
    <property type="match status" value="1"/>
</dbReference>
<dbReference type="GO" id="GO:0006226">
    <property type="term" value="P:dUMP biosynthetic process"/>
    <property type="evidence" value="ECO:0007669"/>
    <property type="project" value="UniProtKB-UniRule"/>
</dbReference>
<accession>A0A9N9NUT1</accession>
<evidence type="ECO:0000256" key="5">
    <source>
        <dbReference type="ARBA" id="ARBA00023080"/>
    </source>
</evidence>
<dbReference type="GO" id="GO:0004170">
    <property type="term" value="F:dUTP diphosphatase activity"/>
    <property type="evidence" value="ECO:0007669"/>
    <property type="project" value="UniProtKB-UniRule"/>
</dbReference>
<keyword evidence="4 6" id="KW-0378">Hydrolase</keyword>
<evidence type="ECO:0000313" key="8">
    <source>
        <dbReference type="EMBL" id="CAG8759034.1"/>
    </source>
</evidence>
<proteinExistence type="inferred from homology"/>
<keyword evidence="9" id="KW-1185">Reference proteome</keyword>
<dbReference type="InterPro" id="IPR029054">
    <property type="entry name" value="dUTPase-like"/>
</dbReference>
<comment type="function">
    <text evidence="6">Involved in nucleotide metabolism via production of dUMP, the immediate precursor of thymidine nucleotides, and decreases the intracellular concentration of dUTP so that uracil cannot be incorporated into DNA.</text>
</comment>
<comment type="caution">
    <text evidence="8">The sequence shown here is derived from an EMBL/GenBank/DDBJ whole genome shotgun (WGS) entry which is preliminary data.</text>
</comment>
<comment type="catalytic activity">
    <reaction evidence="6">
        <text>dUTP + H2O = dUMP + diphosphate + H(+)</text>
        <dbReference type="Rhea" id="RHEA:10248"/>
        <dbReference type="ChEBI" id="CHEBI:15377"/>
        <dbReference type="ChEBI" id="CHEBI:15378"/>
        <dbReference type="ChEBI" id="CHEBI:33019"/>
        <dbReference type="ChEBI" id="CHEBI:61555"/>
        <dbReference type="ChEBI" id="CHEBI:246422"/>
        <dbReference type="EC" id="3.6.1.23"/>
    </reaction>
</comment>
<dbReference type="InterPro" id="IPR036157">
    <property type="entry name" value="dUTPase-like_sf"/>
</dbReference>
<organism evidence="8 9">
    <name type="scientific">Dentiscutata erythropus</name>
    <dbReference type="NCBI Taxonomy" id="1348616"/>
    <lineage>
        <taxon>Eukaryota</taxon>
        <taxon>Fungi</taxon>
        <taxon>Fungi incertae sedis</taxon>
        <taxon>Mucoromycota</taxon>
        <taxon>Glomeromycotina</taxon>
        <taxon>Glomeromycetes</taxon>
        <taxon>Diversisporales</taxon>
        <taxon>Gigasporaceae</taxon>
        <taxon>Dentiscutata</taxon>
    </lineage>
</organism>
<reference evidence="8" key="1">
    <citation type="submission" date="2021-06" db="EMBL/GenBank/DDBJ databases">
        <authorList>
            <person name="Kallberg Y."/>
            <person name="Tangrot J."/>
            <person name="Rosling A."/>
        </authorList>
    </citation>
    <scope>NUCLEOTIDE SEQUENCE</scope>
    <source>
        <strain evidence="8">MA453B</strain>
    </source>
</reference>